<dbReference type="Proteomes" id="UP000004994">
    <property type="component" value="Unassembled WGS sequence"/>
</dbReference>
<evidence type="ECO:0000313" key="3">
    <source>
        <dbReference type="Proteomes" id="UP000004994"/>
    </source>
</evidence>
<evidence type="ECO:0000313" key="2">
    <source>
        <dbReference type="EnsemblPlants" id="Solyc00g099880.2.1"/>
    </source>
</evidence>
<sequence>MMMSLYHAMNLPSTTVSDPVINYTDKLATPVQQPAKECTDQSASDKQQRIIKSVTSACLLNSPARKKNKGTASFTIHSPSPVKTPKRKQSKASLQWDSEDTTSFVDILVAHKDDLVLPQIPLSTWKEISLALRDITVIKSWQNCRD</sequence>
<reference evidence="2" key="1">
    <citation type="journal article" date="2012" name="Nature">
        <title>The tomato genome sequence provides insights into fleshy fruit evolution.</title>
        <authorList>
            <consortium name="Tomato Genome Consortium"/>
        </authorList>
    </citation>
    <scope>NUCLEOTIDE SEQUENCE [LARGE SCALE GENOMIC DNA]</scope>
    <source>
        <strain evidence="2">cv. Heinz 1706</strain>
    </source>
</reference>
<keyword evidence="3" id="KW-1185">Reference proteome</keyword>
<dbReference type="Gramene" id="Solyc00g099880.2.1">
    <property type="protein sequence ID" value="Solyc00g099880.2.1"/>
    <property type="gene ID" value="Solyc00g099880.2"/>
</dbReference>
<dbReference type="EnsemblPlants" id="Solyc00g099880.2.1">
    <property type="protein sequence ID" value="Solyc00g099880.2.1"/>
    <property type="gene ID" value="Solyc00g099880.2"/>
</dbReference>
<feature type="region of interest" description="Disordered" evidence="1">
    <location>
        <begin position="65"/>
        <end position="95"/>
    </location>
</feature>
<protein>
    <submittedName>
        <fullName evidence="2">Uncharacterized protein</fullName>
    </submittedName>
</protein>
<organism evidence="2">
    <name type="scientific">Solanum lycopersicum</name>
    <name type="common">Tomato</name>
    <name type="synonym">Lycopersicon esculentum</name>
    <dbReference type="NCBI Taxonomy" id="4081"/>
    <lineage>
        <taxon>Eukaryota</taxon>
        <taxon>Viridiplantae</taxon>
        <taxon>Streptophyta</taxon>
        <taxon>Embryophyta</taxon>
        <taxon>Tracheophyta</taxon>
        <taxon>Spermatophyta</taxon>
        <taxon>Magnoliopsida</taxon>
        <taxon>eudicotyledons</taxon>
        <taxon>Gunneridae</taxon>
        <taxon>Pentapetalae</taxon>
        <taxon>asterids</taxon>
        <taxon>lamiids</taxon>
        <taxon>Solanales</taxon>
        <taxon>Solanaceae</taxon>
        <taxon>Solanoideae</taxon>
        <taxon>Solaneae</taxon>
        <taxon>Solanum</taxon>
        <taxon>Solanum subgen. Lycopersicon</taxon>
    </lineage>
</organism>
<proteinExistence type="predicted"/>
<evidence type="ECO:0000256" key="1">
    <source>
        <dbReference type="SAM" id="MobiDB-lite"/>
    </source>
</evidence>
<dbReference type="InParanoid" id="A0A494G9Q2"/>
<dbReference type="AlphaFoldDB" id="A0A494G9Q2"/>
<dbReference type="PaxDb" id="4081-Solyc00g099880.1.1"/>
<accession>A0A494G9Q2</accession>
<reference evidence="2" key="2">
    <citation type="submission" date="2019-04" db="UniProtKB">
        <authorList>
            <consortium name="EnsemblPlants"/>
        </authorList>
    </citation>
    <scope>IDENTIFICATION</scope>
    <source>
        <strain evidence="2">cv. Heinz 1706</strain>
    </source>
</reference>
<name>A0A494G9Q2_SOLLC</name>